<protein>
    <submittedName>
        <fullName evidence="1">Uncharacterized protein</fullName>
    </submittedName>
</protein>
<sequence length="69" mass="7432">MPEIYSVKEVAYCSANKSGFAFRVGLNPGRGAAGMRADRLLGDDAAFGDATVGQALRHQREHVALARRQ</sequence>
<evidence type="ECO:0000313" key="2">
    <source>
        <dbReference type="Proteomes" id="UP001501020"/>
    </source>
</evidence>
<dbReference type="EMBL" id="BAAAMR010000015">
    <property type="protein sequence ID" value="GAA2130723.1"/>
    <property type="molecule type" value="Genomic_DNA"/>
</dbReference>
<evidence type="ECO:0000313" key="1">
    <source>
        <dbReference type="EMBL" id="GAA2130723.1"/>
    </source>
</evidence>
<name>A0ABN2YPZ9_9ACTN</name>
<gene>
    <name evidence="1" type="ORF">GCM10009727_22820</name>
</gene>
<accession>A0ABN2YPZ9</accession>
<proteinExistence type="predicted"/>
<organism evidence="1 2">
    <name type="scientific">Actinomadura napierensis</name>
    <dbReference type="NCBI Taxonomy" id="267854"/>
    <lineage>
        <taxon>Bacteria</taxon>
        <taxon>Bacillati</taxon>
        <taxon>Actinomycetota</taxon>
        <taxon>Actinomycetes</taxon>
        <taxon>Streptosporangiales</taxon>
        <taxon>Thermomonosporaceae</taxon>
        <taxon>Actinomadura</taxon>
    </lineage>
</organism>
<comment type="caution">
    <text evidence="1">The sequence shown here is derived from an EMBL/GenBank/DDBJ whole genome shotgun (WGS) entry which is preliminary data.</text>
</comment>
<dbReference type="Proteomes" id="UP001501020">
    <property type="component" value="Unassembled WGS sequence"/>
</dbReference>
<reference evidence="1 2" key="1">
    <citation type="journal article" date="2019" name="Int. J. Syst. Evol. Microbiol.">
        <title>The Global Catalogue of Microorganisms (GCM) 10K type strain sequencing project: providing services to taxonomists for standard genome sequencing and annotation.</title>
        <authorList>
            <consortium name="The Broad Institute Genomics Platform"/>
            <consortium name="The Broad Institute Genome Sequencing Center for Infectious Disease"/>
            <person name="Wu L."/>
            <person name="Ma J."/>
        </authorList>
    </citation>
    <scope>NUCLEOTIDE SEQUENCE [LARGE SCALE GENOMIC DNA]</scope>
    <source>
        <strain evidence="1 2">JCM 13850</strain>
    </source>
</reference>
<keyword evidence="2" id="KW-1185">Reference proteome</keyword>